<dbReference type="PANTHER" id="PTHR15678">
    <property type="entry name" value="ANTIGEN MLAA-22-RELATED"/>
    <property type="match status" value="1"/>
</dbReference>
<feature type="coiled-coil region" evidence="1">
    <location>
        <begin position="1787"/>
        <end position="1814"/>
    </location>
</feature>
<keyword evidence="1" id="KW-0175">Coiled coil</keyword>
<feature type="domain" description="FMP27/BLTP2/Hobbit GFWDK motif-containing RBG unit" evidence="3">
    <location>
        <begin position="1006"/>
        <end position="1138"/>
    </location>
</feature>
<evidence type="ECO:0000256" key="1">
    <source>
        <dbReference type="SAM" id="Coils"/>
    </source>
</evidence>
<feature type="region of interest" description="Disordered" evidence="2">
    <location>
        <begin position="1402"/>
        <end position="1422"/>
    </location>
</feature>
<sequence length="2177" mass="245632">MGLDVKIKGVGFLTLADVDISLGPDLHVGIEKIWLTSCYINKEVGKPIALCVSDIRVDSQLLYLINRIKSHDTSSHDTRLDDMPSSTRDLSLHTLHPDNVSLSDNSAQRNTDVKKWSCQGVCLRLFIAIFQFCSVNVDNMHMILLKDASNSSLLHLTMLQLQTHFSLNKSVVHGVLQVESFTSRVLKSSTAAEVQEGSEEVCLAELSFSQQLSVAISTSQHRIQGLELHVSRPRIMLTEAALSELFSMTPRVRSRQRGGNSSSSVTHLISTTQLQAKLHVEDAQVCICKSSIQRTLCVSVKSLDTRVQHSGTRTSESQLQILIKGVSAESPHVHLASLGLLDISAKTDDHTVDVVSQVESCTLGYHHEELLYWLALLPARTPTDTLTPPPVAPPRHQSSLSTGLMCHLSKKLSVTVNTHHATAVVATATCSGVNAGFASSKLSLCVNPQPPGGAVELRQRDVHVDFELVSFYCSLHEPGHSPTDLSPRQHRWNTLLYLDMFIVNMNQLTSEVCIEAMADSLQVELSTLGLTVTGKLTTALMAVMRPRGRAQMAGVEEGQSDRQRRPATLQLQLRCNSLNVFTCTDTGVYSMLRIDSVNCQHRPVDTTVDISGSHVTYSHQTDKCVALLKSHDLPEGIAHVNVFQLTHKPLTKKVQVRLEELVHLSWSHAFHLCVCHVWQDLVHFKQSLTGRVTTVTKVDKVEKPKGWTVVSVTLNADLKLSAKLSRQHSVTIQANSLTLETGDRYICVQCPQLNILADQHPVFTLESLKLERLKHCPELVVERSTLGTLDLPMNRAWVFTLDTLSIVFPPAYNFAACLEEVKNLNKWLKLVHKIEKKPFTESSTLPSDLCISIQNVLLQLSDDPLEVKLGDNYQLMTDEHLENEKRLLAMDKKIQELRRKHGLLSASKLEELYTSLSKMSSEVYIERCRQLYTSSARRTKLFTWTMTQLRIVALADTSLHGHDTVVRHMRDIDKDSPYPEEGLEFSTLWCRQVSASVGSWTLQLRDYPQLLLEIETMHVWGRLVGAEQMASDRATRSCVVEIAQPWGNMTVQRRMPPLKFYHDLSCDVAVFNMAYGTCWEPCFAQYNLALNLVNQPSLDPSAPLAFWDKSRLLLHGRLTMSVQTMSWFYHASLDPYNTTELMDWTWSNLALDWTNGKWLLKGDLNVCARTASKYDDCQLLHLPDLRFCVRLTWLCLGDPNDHHGVMPCAPDKVPEYSMQEHDSYRAFRSQNVNMSVSFDVKPQEGACVSKCLFYGSTLRWLDKIKMCLARVSRPIRRGQYFNWTPPRKPQLGRHYKHVQLSFNVSRFHVFYWMSYAKQSGAEMEGDSFNLTVGLQLHKQTLPDDLRRRPQACWTVSQLDCDLDGATVWLCSVDMAAAATNISMRGQSDKSFFASVQKVNYRRAEETREESTPDTSHSQQEVRARHKVHISCMKAAWTEGNRNVVLTLYDSYTRAKVIRKTLSSEALKAFKVDSTMTPQKGQRVYGASPVAGSATNTPSPWSRIQSGPALNMLKKLVSESDSNFIAVHEELADGGVDVEQLHGIAACQTDDVVSHNWHIKFSNSQVMLRGCETAGYVIVSAAAASILSSIHNHMWQQQQLKSKTSWVGSVECMQYYATVDAGGDMTENVLWLTQENVEDRTEAVSPMTDIAAMLASGVSVGGVVTDPLASVTQDKGSSIQLQRIISRCTCQFFYVDYGQVEDGLLSEVPLRRRKDADMMKREDAVDSFTLLHHDLNICTNSLQYAMVLDIVNNLLLYVEPKKKELTEKLQNMRFQLQLCSIEDLKTPILQRQNNLRELVLKMRRLERELFMLQKSVDDPSDPELDSPSEVIETGLFETKEQISSVSEELAIMISCFKESQLQVKSELSSSRHRHARMDSSPARRLNEVCFKHAEWRMTEADGQIGIADLVLRNFLYTKTNREDNSGCHQLELGWIKVTNLLPESPYRDLLSLQEPGVKGFSDNKVALRILCKFKAPVGGISVKEHFEVNVMPLSLQLTHRFYRTALAFFFPTKHTSDRDDTPQGEEGFIEQKASRQRRREEKKEKKDSFKSFIDTSDIDIMKERAKNNMFVYIKVTEVPLKVSYKGEKEKNLVTDVSNFHLLLPTLEYHNKTWTWLDLLLAMKGDCKRVLISQAIKHKLHMKSVVTVSDHTSTSDVQQEEDKAKLLLGAKLQVCNREG</sequence>
<reference evidence="4" key="1">
    <citation type="journal article" date="2023" name="Mol. Biol. Evol.">
        <title>Third-Generation Sequencing Reveals the Adaptive Role of the Epigenome in Three Deep-Sea Polychaetes.</title>
        <authorList>
            <person name="Perez M."/>
            <person name="Aroh O."/>
            <person name="Sun Y."/>
            <person name="Lan Y."/>
            <person name="Juniper S.K."/>
            <person name="Young C.R."/>
            <person name="Angers B."/>
            <person name="Qian P.Y."/>
        </authorList>
    </citation>
    <scope>NUCLEOTIDE SEQUENCE</scope>
    <source>
        <strain evidence="4">R07B-5</strain>
    </source>
</reference>
<accession>A0AAD9KIX4</accession>
<organism evidence="4 5">
    <name type="scientific">Ridgeia piscesae</name>
    <name type="common">Tubeworm</name>
    <dbReference type="NCBI Taxonomy" id="27915"/>
    <lineage>
        <taxon>Eukaryota</taxon>
        <taxon>Metazoa</taxon>
        <taxon>Spiralia</taxon>
        <taxon>Lophotrochozoa</taxon>
        <taxon>Annelida</taxon>
        <taxon>Polychaeta</taxon>
        <taxon>Sedentaria</taxon>
        <taxon>Canalipalpata</taxon>
        <taxon>Sabellida</taxon>
        <taxon>Siboglinidae</taxon>
        <taxon>Ridgeia</taxon>
    </lineage>
</organism>
<name>A0AAD9KIX4_RIDPI</name>
<dbReference type="Proteomes" id="UP001209878">
    <property type="component" value="Unassembled WGS sequence"/>
</dbReference>
<dbReference type="EMBL" id="JAODUO010000998">
    <property type="protein sequence ID" value="KAK2172034.1"/>
    <property type="molecule type" value="Genomic_DNA"/>
</dbReference>
<proteinExistence type="predicted"/>
<dbReference type="InterPro" id="IPR045167">
    <property type="entry name" value="Hobbit"/>
</dbReference>
<evidence type="ECO:0000313" key="5">
    <source>
        <dbReference type="Proteomes" id="UP001209878"/>
    </source>
</evidence>
<keyword evidence="5" id="KW-1185">Reference proteome</keyword>
<evidence type="ECO:0000313" key="4">
    <source>
        <dbReference type="EMBL" id="KAK2172034.1"/>
    </source>
</evidence>
<evidence type="ECO:0000256" key="2">
    <source>
        <dbReference type="SAM" id="MobiDB-lite"/>
    </source>
</evidence>
<comment type="caution">
    <text evidence="4">The sequence shown here is derived from an EMBL/GenBank/DDBJ whole genome shotgun (WGS) entry which is preliminary data.</text>
</comment>
<gene>
    <name evidence="4" type="ORF">NP493_998g00034</name>
</gene>
<dbReference type="InterPro" id="IPR019441">
    <property type="entry name" value="FMP27/BLTP2/Hobbit_GFWDK_RBG"/>
</dbReference>
<dbReference type="Pfam" id="PF10344">
    <property type="entry name" value="Hobbit"/>
    <property type="match status" value="1"/>
</dbReference>
<protein>
    <recommendedName>
        <fullName evidence="3">FMP27/BLTP2/Hobbit GFWDK motif-containing RBG unit domain-containing protein</fullName>
    </recommendedName>
</protein>
<evidence type="ECO:0000259" key="3">
    <source>
        <dbReference type="SMART" id="SM01214"/>
    </source>
</evidence>
<dbReference type="PANTHER" id="PTHR15678:SF6">
    <property type="entry name" value="BRIDGE-LIKE LIPID TRANSFER PROTEIN FAMILY MEMBER 2"/>
    <property type="match status" value="1"/>
</dbReference>
<dbReference type="SMART" id="SM01214">
    <property type="entry name" value="Fmp27_GFWDK"/>
    <property type="match status" value="1"/>
</dbReference>
<feature type="region of interest" description="Disordered" evidence="2">
    <location>
        <begin position="2014"/>
        <end position="2042"/>
    </location>
</feature>